<name>A0A413RN32_9CELL</name>
<dbReference type="AlphaFoldDB" id="A0A413RN32"/>
<organism evidence="1 2">
    <name type="scientific">Cellulomonas rhizosphaerae</name>
    <dbReference type="NCBI Taxonomy" id="2293719"/>
    <lineage>
        <taxon>Bacteria</taxon>
        <taxon>Bacillati</taxon>
        <taxon>Actinomycetota</taxon>
        <taxon>Actinomycetes</taxon>
        <taxon>Micrococcales</taxon>
        <taxon>Cellulomonadaceae</taxon>
        <taxon>Cellulomonas</taxon>
    </lineage>
</organism>
<dbReference type="EMBL" id="QWKP01000169">
    <property type="protein sequence ID" value="RHA42664.1"/>
    <property type="molecule type" value="Genomic_DNA"/>
</dbReference>
<comment type="caution">
    <text evidence="1">The sequence shown here is derived from an EMBL/GenBank/DDBJ whole genome shotgun (WGS) entry which is preliminary data.</text>
</comment>
<reference evidence="1 2" key="1">
    <citation type="submission" date="2018-08" db="EMBL/GenBank/DDBJ databases">
        <title>Cellulomonas rhizosphaerae sp. nov., a novel actinomycete isolated from soil.</title>
        <authorList>
            <person name="Tian Y."/>
        </authorList>
    </citation>
    <scope>NUCLEOTIDE SEQUENCE [LARGE SCALE GENOMIC DNA]</scope>
    <source>
        <strain evidence="1 2">NEAU-TCZ24</strain>
    </source>
</reference>
<evidence type="ECO:0000313" key="1">
    <source>
        <dbReference type="EMBL" id="RHA42664.1"/>
    </source>
</evidence>
<protein>
    <submittedName>
        <fullName evidence="1">Uncharacterized protein</fullName>
    </submittedName>
</protein>
<dbReference type="Proteomes" id="UP000283374">
    <property type="component" value="Unassembled WGS sequence"/>
</dbReference>
<dbReference type="RefSeq" id="WP_118766723.1">
    <property type="nucleotide sequence ID" value="NZ_QWKP01000169.1"/>
</dbReference>
<accession>A0A413RN32</accession>
<keyword evidence="2" id="KW-1185">Reference proteome</keyword>
<evidence type="ECO:0000313" key="2">
    <source>
        <dbReference type="Proteomes" id="UP000283374"/>
    </source>
</evidence>
<gene>
    <name evidence="1" type="ORF">D1825_07000</name>
</gene>
<proteinExistence type="predicted"/>
<sequence>MYAPQDPAADGDGAAVEEGAHAAVAPTMAMSPAAQMLGRTVPPVVVTIVAHGRDTQKPPVVVDRGLP</sequence>